<reference evidence="1 2" key="1">
    <citation type="submission" date="2020-08" db="EMBL/GenBank/DDBJ databases">
        <title>Genomic Encyclopedia of Type Strains, Phase IV (KMG-V): Genome sequencing to study the core and pangenomes of soil and plant-associated prokaryotes.</title>
        <authorList>
            <person name="Whitman W."/>
        </authorList>
    </citation>
    <scope>NUCLEOTIDE SEQUENCE [LARGE SCALE GENOMIC DNA]</scope>
    <source>
        <strain evidence="1 2">SEMIA 4064</strain>
    </source>
</reference>
<evidence type="ECO:0000313" key="1">
    <source>
        <dbReference type="EMBL" id="MBB5576807.1"/>
    </source>
</evidence>
<dbReference type="EMBL" id="JACHBI010000014">
    <property type="protein sequence ID" value="MBB5576807.1"/>
    <property type="molecule type" value="Genomic_DNA"/>
</dbReference>
<dbReference type="AlphaFoldDB" id="A0A7W8XWD6"/>
<dbReference type="Proteomes" id="UP000549882">
    <property type="component" value="Unassembled WGS sequence"/>
</dbReference>
<evidence type="ECO:0000313" key="2">
    <source>
        <dbReference type="Proteomes" id="UP000549882"/>
    </source>
</evidence>
<organism evidence="1 2">
    <name type="scientific">Rhizobium paranaense</name>
    <dbReference type="NCBI Taxonomy" id="1650438"/>
    <lineage>
        <taxon>Bacteria</taxon>
        <taxon>Pseudomonadati</taxon>
        <taxon>Pseudomonadota</taxon>
        <taxon>Alphaproteobacteria</taxon>
        <taxon>Hyphomicrobiales</taxon>
        <taxon>Rhizobiaceae</taxon>
        <taxon>Rhizobium/Agrobacterium group</taxon>
        <taxon>Rhizobium</taxon>
    </lineage>
</organism>
<keyword evidence="2" id="KW-1185">Reference proteome</keyword>
<proteinExistence type="predicted"/>
<comment type="caution">
    <text evidence="1">The sequence shown here is derived from an EMBL/GenBank/DDBJ whole genome shotgun (WGS) entry which is preliminary data.</text>
</comment>
<accession>A0A7W8XWD6</accession>
<sequence>MKMGKTDIPMLHSGYRFDMALLANPVIPFLDPVIALVESDR</sequence>
<name>A0A7W8XWD6_9HYPH</name>
<gene>
    <name evidence="1" type="ORF">GGD50_005452</name>
</gene>
<protein>
    <submittedName>
        <fullName evidence="1">Uncharacterized protein</fullName>
    </submittedName>
</protein>